<feature type="domain" description="Heterokaryon incompatibility" evidence="1">
    <location>
        <begin position="175"/>
        <end position="330"/>
    </location>
</feature>
<proteinExistence type="predicted"/>
<reference evidence="2 3" key="1">
    <citation type="journal article" date="2025" name="Microbiol. Resour. Announc.">
        <title>Draft genome sequences for Neonectria magnoliae and Neonectria punicea, canker pathogens of Liriodendron tulipifera and Acer saccharum in West Virginia.</title>
        <authorList>
            <person name="Petronek H.M."/>
            <person name="Kasson M.T."/>
            <person name="Metheny A.M."/>
            <person name="Stauder C.M."/>
            <person name="Lovett B."/>
            <person name="Lynch S.C."/>
            <person name="Garnas J.R."/>
            <person name="Kasson L.R."/>
            <person name="Stajich J.E."/>
        </authorList>
    </citation>
    <scope>NUCLEOTIDE SEQUENCE [LARGE SCALE GENOMIC DNA]</scope>
    <source>
        <strain evidence="2 3">NRRL 64653</strain>
    </source>
</reference>
<evidence type="ECO:0000313" key="2">
    <source>
        <dbReference type="EMBL" id="KAK7418275.1"/>
    </source>
</evidence>
<dbReference type="InterPro" id="IPR010730">
    <property type="entry name" value="HET"/>
</dbReference>
<evidence type="ECO:0000259" key="1">
    <source>
        <dbReference type="Pfam" id="PF06985"/>
    </source>
</evidence>
<dbReference type="EMBL" id="JAZAVJ010000049">
    <property type="protein sequence ID" value="KAK7418275.1"/>
    <property type="molecule type" value="Genomic_DNA"/>
</dbReference>
<accession>A0ABR1HAZ8</accession>
<comment type="caution">
    <text evidence="2">The sequence shown here is derived from an EMBL/GenBank/DDBJ whole genome shotgun (WGS) entry which is preliminary data.</text>
</comment>
<keyword evidence="3" id="KW-1185">Reference proteome</keyword>
<sequence length="612" mass="70014">MEGDQMVNLDHHDSSTALEESAAAGCYLCRIFRARVICEDLDHDELPAGPCRLTFFKEFSFTFSVGGTAVYDEFITFRARENAACFQPKHTDPRRLAPATLDHDLECLVRDFIKPSLAICDGAISGRHPACRVNLNADQKYRIPKRLIDVGDGQNRMVRLITPLRDFPDINTLDYLILSYSWGDTNESAKTTRANLKDRERCIDTTRLPKTIQDAVKLTQLMNIRYLWVDVICIIQPCDTDKYVKDWISESPKMGSYYSNAYCLISALGASDSSKGLFKERPASKYPTQPCVVGFKKEKNEYVYVFPPQRTLSLEFDSAPLLKRGWCLQERILSPRILHWSRNGLSKQCFGSKEMSETCAPNDIPEPRREGRLISHGPVFSRSTKTDLGKQWAEILREYSSMRFTYGTDRLAAIHGLADQLAKLHKDEYFAGVFRSHLAQGLMWEPNYEDKDAEKLTCFPSWSWASFHSKSGIFLTDVSRSLIRCTRANVFPLMKDPLDFTDTSNRVLRLEAPLLPIDAQEWQQNSYSELTIETSKFDGRIDFDSKDLASHHGNNMSILLLDVGKILKGIVLRPKGAMYERVGYAWVYPKHNPNEPRQDEYWEGLRKEVDLI</sequence>
<dbReference type="PANTHER" id="PTHR33112:SF16">
    <property type="entry name" value="HETEROKARYON INCOMPATIBILITY DOMAIN-CONTAINING PROTEIN"/>
    <property type="match status" value="1"/>
</dbReference>
<dbReference type="Proteomes" id="UP001498476">
    <property type="component" value="Unassembled WGS sequence"/>
</dbReference>
<name>A0ABR1HAZ8_9HYPO</name>
<dbReference type="Pfam" id="PF06985">
    <property type="entry name" value="HET"/>
    <property type="match status" value="1"/>
</dbReference>
<gene>
    <name evidence="2" type="ORF">QQX98_004060</name>
</gene>
<organism evidence="2 3">
    <name type="scientific">Neonectria punicea</name>
    <dbReference type="NCBI Taxonomy" id="979145"/>
    <lineage>
        <taxon>Eukaryota</taxon>
        <taxon>Fungi</taxon>
        <taxon>Dikarya</taxon>
        <taxon>Ascomycota</taxon>
        <taxon>Pezizomycotina</taxon>
        <taxon>Sordariomycetes</taxon>
        <taxon>Hypocreomycetidae</taxon>
        <taxon>Hypocreales</taxon>
        <taxon>Nectriaceae</taxon>
        <taxon>Neonectria</taxon>
    </lineage>
</organism>
<evidence type="ECO:0000313" key="3">
    <source>
        <dbReference type="Proteomes" id="UP001498476"/>
    </source>
</evidence>
<protein>
    <recommendedName>
        <fullName evidence="1">Heterokaryon incompatibility domain-containing protein</fullName>
    </recommendedName>
</protein>
<dbReference type="PANTHER" id="PTHR33112">
    <property type="entry name" value="DOMAIN PROTEIN, PUTATIVE-RELATED"/>
    <property type="match status" value="1"/>
</dbReference>